<dbReference type="OrthoDB" id="7701615at2759"/>
<dbReference type="Gene3D" id="2.60.120.310">
    <property type="entry name" value="Copper type II, ascorbate-dependent monooxygenase, N-terminal domain"/>
    <property type="match status" value="1"/>
</dbReference>
<dbReference type="PANTHER" id="PTHR10157:SF23">
    <property type="entry name" value="MOXD1 HOMOLOG 1"/>
    <property type="match status" value="1"/>
</dbReference>
<feature type="region of interest" description="Disordered" evidence="9">
    <location>
        <begin position="168"/>
        <end position="189"/>
    </location>
</feature>
<feature type="compositionally biased region" description="Basic and acidic residues" evidence="9">
    <location>
        <begin position="1049"/>
        <end position="1137"/>
    </location>
</feature>
<feature type="compositionally biased region" description="Basic and acidic residues" evidence="9">
    <location>
        <begin position="1705"/>
        <end position="1741"/>
    </location>
</feature>
<dbReference type="Pfam" id="PF01082">
    <property type="entry name" value="Cu2_monooxygen"/>
    <property type="match status" value="1"/>
</dbReference>
<dbReference type="GO" id="GO:0042420">
    <property type="term" value="P:dopamine catabolic process"/>
    <property type="evidence" value="ECO:0007669"/>
    <property type="project" value="TreeGrafter"/>
</dbReference>
<feature type="region of interest" description="Disordered" evidence="9">
    <location>
        <begin position="44"/>
        <end position="65"/>
    </location>
</feature>
<keyword evidence="13" id="KW-1185">Reference proteome</keyword>
<dbReference type="CDD" id="cd09631">
    <property type="entry name" value="DOMON_DOH"/>
    <property type="match status" value="1"/>
</dbReference>
<dbReference type="GO" id="GO:0042421">
    <property type="term" value="P:norepinephrine biosynthetic process"/>
    <property type="evidence" value="ECO:0007669"/>
    <property type="project" value="TreeGrafter"/>
</dbReference>
<dbReference type="InterPro" id="IPR000945">
    <property type="entry name" value="DBH-like"/>
</dbReference>
<protein>
    <submittedName>
        <fullName evidence="12">MOXD1 like protein 1</fullName>
    </submittedName>
</protein>
<dbReference type="FunFam" id="2.60.120.230:FF:000001">
    <property type="entry name" value="Monooxygenase, DBH-like 1"/>
    <property type="match status" value="1"/>
</dbReference>
<evidence type="ECO:0000256" key="1">
    <source>
        <dbReference type="ARBA" id="ARBA00001973"/>
    </source>
</evidence>
<evidence type="ECO:0000256" key="7">
    <source>
        <dbReference type="ARBA" id="ARBA00023157"/>
    </source>
</evidence>
<name>A0A0L7RD13_9HYME</name>
<evidence type="ECO:0000313" key="12">
    <source>
        <dbReference type="EMBL" id="KOC68651.1"/>
    </source>
</evidence>
<keyword evidence="7" id="KW-1015">Disulfide bond</keyword>
<dbReference type="SMART" id="SM00664">
    <property type="entry name" value="DoH"/>
    <property type="match status" value="1"/>
</dbReference>
<dbReference type="InterPro" id="IPR024548">
    <property type="entry name" value="Cu2_monoox_C"/>
</dbReference>
<evidence type="ECO:0000256" key="10">
    <source>
        <dbReference type="SAM" id="Phobius"/>
    </source>
</evidence>
<evidence type="ECO:0000313" key="13">
    <source>
        <dbReference type="Proteomes" id="UP000053825"/>
    </source>
</evidence>
<feature type="compositionally biased region" description="Basic and acidic residues" evidence="9">
    <location>
        <begin position="1311"/>
        <end position="1351"/>
    </location>
</feature>
<dbReference type="STRING" id="597456.A0A0L7RD13"/>
<feature type="region of interest" description="Disordered" evidence="9">
    <location>
        <begin position="1008"/>
        <end position="1137"/>
    </location>
</feature>
<comment type="similarity">
    <text evidence="2">Belongs to the copper type II ascorbate-dependent monooxygenase family.</text>
</comment>
<dbReference type="GO" id="GO:0004500">
    <property type="term" value="F:dopamine beta-monooxygenase activity"/>
    <property type="evidence" value="ECO:0007669"/>
    <property type="project" value="InterPro"/>
</dbReference>
<keyword evidence="4" id="KW-0560">Oxidoreductase</keyword>
<sequence>MISETGTAGPRLFDDPILKRIPKSRDRVPKKYIPPTDKLAKLLRGTKHHDHDETVDNRPRRSIKEPKFTRHEKLDDDGEVILEWDPSDDEMVTFKVTAKTLGYVGIGFNEKNHMKGADILLAWVDDHTGTVNLLSRPPDIGEGRLRESLSIVAKKDENQEVCLKIRGSRAHAGTPSARRRAKEKVQKEERNELGLTESFGAASSVNTWRSPDLINFSISSSGESASYRALEHNHDSHGIEDPEAALVTDTSQDVKVLGGSQNETHTSVIFSRNWQTCDPQDHRLTGDTIRVLWALHPSDPELNTAIWPGDKRGGRALRLKTPAPHAPPRQTQDIKHWDVKLNQPPVSDNVDTTYWCKIFKAPHKEKHHMIGYTPLVEKENEDLVHHIILYECASTLPILGQHARIVGASCYSPTMPLEWESCLQPVLAWARGSTGEWLPEHVGIPIAEHAEGSYYMLEVHYNNPTMKKVVDSSGVRLHLTPKLRPEEAGILVAGVAVSPLHLIPPRQKAYATAGYCTPHCTNTMFPEEGVNVVSVALHSHLAGRRLSLKHIRQGKELPRIVQDNHFDFEYQQSHTLEKEVKVLPGDELVAECVYGTLDRTKPTLGGYAASQEMCLAFVVHYPRTPLAACYSMTPVKHLFKTLGVYSFKGVTMDHLEKLFLTTRADAVSIPFTGQQQLPVYPATRASEEIDEDIIKEAKSALRAMRDYTVEHENDNVFSRLTIEDPEEFRGRTLAEHMLAMPWTEELLARSIEKSLYHGRHMTFCRKRDDKLALPADIQTFPNYTALPETNETTCSEMASLSVASRNSPMWSVLISCELNLYRIAADSCGYKSPVPWDREHQQLSGAPRRNTRNPYQVRASKEPNTCSFTHSEKLSMRRTRYVALPVRAWQYVGLLVVSLACLTLGLVSRDKEGRAGSLAGPELEHRAPHEVDACPNLTPFTKLPSFSSLEEHPVRISKTTRDTRDSRTSMIPSDLRMSRSRRLDRVSRTRLQSRVDFGSVERLDKERRNTGNDFSRRALESRARNRIQDTARRSSDPAIRLSRSLGSRSMEDLAEQRLLKRSTDSDRRREVNRRMNESHLVRSTERLTGDIRRERNDRSLRNVDRRSRIQTMKRDSRLNEDRRSLTRMERREVTDEPRERINRLDRRMDARSNERRDSLVRLVKRSADDLERRQRTKALERRESRIVRTPQVTRNDLNQLPVRHLSSDRRSERRVLVDSRRSSERRSVSAESRVPEEVRAERKLGNQRADRRVDQRTDRRFMERRTNSRLVEQRTLGRTLERRSASLESRNREENRADRLVEQRKVGRTLERRSASLESRNREENRADRRLMDRRADQRLMEQKADRRLMEQRSLGRSSERRSASLESRNREENRADRRLIERKTDRRLIEQRTLGRSSERRSASPESRADRRLVEQRTLGRTSEMRSVSLESRNRKEIRGDRRLMDQRADQRLKERRADQRLMERRADRRLMERRTLGRSLEMRSAPLESRNREEIRADRRLMDQRADQRLMERRTDRRLMEQRANRRLMERRTLGRTLERRSASLESRKREEIKTDRRLMDQRADRRLMERRTDRRLMEQRADRRLMERRTLGTSSERRSASLESRNREEIKTDRRLMDQRADRRLMERKTERRLTEQRADRRFANERLDRRDLDSRRSLRQRLEVNRLQRTRSMPTLLANNVRSSHKEQNLADGIRAPVLSSRDRSLNDAKRSRSMDRESVRSSDKRSQRDVSEDSSLRRQARSSRLPVQQRNTRSLASREKVLTRTNDFAPRMKTFAIPDFVKKENSTQYVLTFEVIRQALVIGLCTMYGLSIFYGKRSFIR</sequence>
<keyword evidence="10" id="KW-1133">Transmembrane helix</keyword>
<feature type="compositionally biased region" description="Polar residues" evidence="9">
    <location>
        <begin position="1420"/>
        <end position="1432"/>
    </location>
</feature>
<evidence type="ECO:0000256" key="6">
    <source>
        <dbReference type="ARBA" id="ARBA00023033"/>
    </source>
</evidence>
<dbReference type="GO" id="GO:0030667">
    <property type="term" value="C:secretory granule membrane"/>
    <property type="evidence" value="ECO:0007669"/>
    <property type="project" value="TreeGrafter"/>
</dbReference>
<keyword evidence="3" id="KW-0479">Metal-binding</keyword>
<dbReference type="PANTHER" id="PTHR10157">
    <property type="entry name" value="DOPAMINE BETA HYDROXYLASE RELATED"/>
    <property type="match status" value="1"/>
</dbReference>
<feature type="compositionally biased region" description="Basic and acidic residues" evidence="9">
    <location>
        <begin position="49"/>
        <end position="65"/>
    </location>
</feature>
<feature type="region of interest" description="Disordered" evidence="9">
    <location>
        <begin position="951"/>
        <end position="988"/>
    </location>
</feature>
<evidence type="ECO:0000256" key="3">
    <source>
        <dbReference type="ARBA" id="ARBA00022723"/>
    </source>
</evidence>
<dbReference type="InterPro" id="IPR045266">
    <property type="entry name" value="DOH_DOMON"/>
</dbReference>
<dbReference type="GO" id="GO:0005615">
    <property type="term" value="C:extracellular space"/>
    <property type="evidence" value="ECO:0007669"/>
    <property type="project" value="TreeGrafter"/>
</dbReference>
<dbReference type="InterPro" id="IPR036939">
    <property type="entry name" value="Cu2_ascorb_mOase_N_sf"/>
</dbReference>
<feature type="compositionally biased region" description="Basic and acidic residues" evidence="9">
    <location>
        <begin position="1398"/>
        <end position="1416"/>
    </location>
</feature>
<feature type="compositionally biased region" description="Basic and acidic residues" evidence="9">
    <location>
        <begin position="951"/>
        <end position="967"/>
    </location>
</feature>
<evidence type="ECO:0000256" key="2">
    <source>
        <dbReference type="ARBA" id="ARBA00010676"/>
    </source>
</evidence>
<evidence type="ECO:0000259" key="11">
    <source>
        <dbReference type="PROSITE" id="PS50836"/>
    </source>
</evidence>
<dbReference type="InterPro" id="IPR014784">
    <property type="entry name" value="Cu2_ascorb_mOase-like_C"/>
</dbReference>
<gene>
    <name evidence="12" type="ORF">WH47_06443</name>
</gene>
<proteinExistence type="inferred from homology"/>
<feature type="transmembrane region" description="Helical" evidence="10">
    <location>
        <begin position="1800"/>
        <end position="1820"/>
    </location>
</feature>
<evidence type="ECO:0000256" key="5">
    <source>
        <dbReference type="ARBA" id="ARBA00023008"/>
    </source>
</evidence>
<evidence type="ECO:0000256" key="9">
    <source>
        <dbReference type="SAM" id="MobiDB-lite"/>
    </source>
</evidence>
<dbReference type="Gene3D" id="2.60.120.230">
    <property type="match status" value="1"/>
</dbReference>
<comment type="cofactor">
    <cofactor evidence="1">
        <name>Cu(2+)</name>
        <dbReference type="ChEBI" id="CHEBI:29036"/>
    </cofactor>
</comment>
<keyword evidence="10" id="KW-0812">Transmembrane</keyword>
<dbReference type="PROSITE" id="PS50836">
    <property type="entry name" value="DOMON"/>
    <property type="match status" value="1"/>
</dbReference>
<dbReference type="Pfam" id="PF03351">
    <property type="entry name" value="DOMON"/>
    <property type="match status" value="2"/>
</dbReference>
<evidence type="ECO:0000256" key="4">
    <source>
        <dbReference type="ARBA" id="ARBA00023002"/>
    </source>
</evidence>
<dbReference type="Pfam" id="PF03712">
    <property type="entry name" value="Cu2_monoox_C"/>
    <property type="match status" value="1"/>
</dbReference>
<reference evidence="12 13" key="1">
    <citation type="submission" date="2015-07" db="EMBL/GenBank/DDBJ databases">
        <title>The genome of Habropoda laboriosa.</title>
        <authorList>
            <person name="Pan H."/>
            <person name="Kapheim K."/>
        </authorList>
    </citation>
    <scope>NUCLEOTIDE SEQUENCE [LARGE SCALE GENOMIC DNA]</scope>
    <source>
        <strain evidence="12">0110345459</strain>
    </source>
</reference>
<dbReference type="InterPro" id="IPR005018">
    <property type="entry name" value="DOMON_domain"/>
</dbReference>
<accession>A0A0L7RD13</accession>
<feature type="region of interest" description="Disordered" evidence="9">
    <location>
        <begin position="839"/>
        <end position="862"/>
    </location>
</feature>
<dbReference type="GO" id="GO:0005507">
    <property type="term" value="F:copper ion binding"/>
    <property type="evidence" value="ECO:0007669"/>
    <property type="project" value="InterPro"/>
</dbReference>
<keyword evidence="10" id="KW-0472">Membrane</keyword>
<dbReference type="SUPFAM" id="SSF49742">
    <property type="entry name" value="PHM/PNGase F"/>
    <property type="match status" value="2"/>
</dbReference>
<feature type="domain" description="DOMON" evidence="11">
    <location>
        <begin position="78"/>
        <end position="211"/>
    </location>
</feature>
<organism evidence="12 13">
    <name type="scientific">Habropoda laboriosa</name>
    <dbReference type="NCBI Taxonomy" id="597456"/>
    <lineage>
        <taxon>Eukaryota</taxon>
        <taxon>Metazoa</taxon>
        <taxon>Ecdysozoa</taxon>
        <taxon>Arthropoda</taxon>
        <taxon>Hexapoda</taxon>
        <taxon>Insecta</taxon>
        <taxon>Pterygota</taxon>
        <taxon>Neoptera</taxon>
        <taxon>Endopterygota</taxon>
        <taxon>Hymenoptera</taxon>
        <taxon>Apocrita</taxon>
        <taxon>Aculeata</taxon>
        <taxon>Apoidea</taxon>
        <taxon>Anthophila</taxon>
        <taxon>Apidae</taxon>
        <taxon>Habropoda</taxon>
    </lineage>
</organism>
<feature type="region of interest" description="Disordered" evidence="9">
    <location>
        <begin position="1311"/>
        <end position="1436"/>
    </location>
</feature>
<feature type="region of interest" description="Disordered" evidence="9">
    <location>
        <begin position="1533"/>
        <end position="1641"/>
    </location>
</feature>
<keyword evidence="8" id="KW-0325">Glycoprotein</keyword>
<feature type="compositionally biased region" description="Basic and acidic residues" evidence="9">
    <location>
        <begin position="1358"/>
        <end position="1391"/>
    </location>
</feature>
<feature type="compositionally biased region" description="Basic and acidic residues" evidence="9">
    <location>
        <begin position="1008"/>
        <end position="1035"/>
    </location>
</feature>
<dbReference type="GO" id="GO:0006589">
    <property type="term" value="P:octopamine biosynthetic process"/>
    <property type="evidence" value="ECO:0007669"/>
    <property type="project" value="TreeGrafter"/>
</dbReference>
<keyword evidence="6" id="KW-0503">Monooxygenase</keyword>
<evidence type="ECO:0000256" key="8">
    <source>
        <dbReference type="ARBA" id="ARBA00023180"/>
    </source>
</evidence>
<feature type="region of interest" description="Disordered" evidence="9">
    <location>
        <begin position="1678"/>
        <end position="1764"/>
    </location>
</feature>
<dbReference type="InterPro" id="IPR000323">
    <property type="entry name" value="Cu2_ascorb_mOase_N"/>
</dbReference>
<feature type="compositionally biased region" description="Basic and acidic residues" evidence="9">
    <location>
        <begin position="1205"/>
        <end position="1266"/>
    </location>
</feature>
<dbReference type="EMBL" id="KQ414615">
    <property type="protein sequence ID" value="KOC68651.1"/>
    <property type="molecule type" value="Genomic_DNA"/>
</dbReference>
<feature type="region of interest" description="Disordered" evidence="9">
    <location>
        <begin position="1181"/>
        <end position="1277"/>
    </location>
</feature>
<dbReference type="FunFam" id="2.60.120.310:FF:000004">
    <property type="entry name" value="DBH-like monooxygenase protein 1"/>
    <property type="match status" value="1"/>
</dbReference>
<feature type="region of interest" description="Disordered" evidence="9">
    <location>
        <begin position="1282"/>
        <end position="1301"/>
    </location>
</feature>
<dbReference type="InterPro" id="IPR008977">
    <property type="entry name" value="PHM/PNGase_F_dom_sf"/>
</dbReference>
<feature type="compositionally biased region" description="Polar residues" evidence="9">
    <location>
        <begin position="1751"/>
        <end position="1760"/>
    </location>
</feature>
<keyword evidence="5" id="KW-0186">Copper</keyword>
<dbReference type="Proteomes" id="UP000053825">
    <property type="component" value="Unassembled WGS sequence"/>
</dbReference>